<gene>
    <name evidence="2" type="ORF">EYF80_042609</name>
</gene>
<feature type="compositionally biased region" description="Basic residues" evidence="1">
    <location>
        <begin position="1"/>
        <end position="18"/>
    </location>
</feature>
<comment type="caution">
    <text evidence="2">The sequence shown here is derived from an EMBL/GenBank/DDBJ whole genome shotgun (WGS) entry which is preliminary data.</text>
</comment>
<reference evidence="2 3" key="1">
    <citation type="submission" date="2019-03" db="EMBL/GenBank/DDBJ databases">
        <title>First draft genome of Liparis tanakae, snailfish: a comprehensive survey of snailfish specific genes.</title>
        <authorList>
            <person name="Kim W."/>
            <person name="Song I."/>
            <person name="Jeong J.-H."/>
            <person name="Kim D."/>
            <person name="Kim S."/>
            <person name="Ryu S."/>
            <person name="Song J.Y."/>
            <person name="Lee S.K."/>
        </authorList>
    </citation>
    <scope>NUCLEOTIDE SEQUENCE [LARGE SCALE GENOMIC DNA]</scope>
    <source>
        <tissue evidence="2">Muscle</tissue>
    </source>
</reference>
<keyword evidence="3" id="KW-1185">Reference proteome</keyword>
<dbReference type="AlphaFoldDB" id="A0A4Z2G2U8"/>
<evidence type="ECO:0000313" key="3">
    <source>
        <dbReference type="Proteomes" id="UP000314294"/>
    </source>
</evidence>
<proteinExistence type="predicted"/>
<sequence length="61" mass="7071">MNREKRRRRKRRRKRINKTQRIERKRWAGSVKGNIGLLQAGSCPLFLILGLILPSDPGTCA</sequence>
<accession>A0A4Z2G2U8</accession>
<evidence type="ECO:0000313" key="2">
    <source>
        <dbReference type="EMBL" id="TNN47184.1"/>
    </source>
</evidence>
<dbReference type="Proteomes" id="UP000314294">
    <property type="component" value="Unassembled WGS sequence"/>
</dbReference>
<organism evidence="2 3">
    <name type="scientific">Liparis tanakae</name>
    <name type="common">Tanaka's snailfish</name>
    <dbReference type="NCBI Taxonomy" id="230148"/>
    <lineage>
        <taxon>Eukaryota</taxon>
        <taxon>Metazoa</taxon>
        <taxon>Chordata</taxon>
        <taxon>Craniata</taxon>
        <taxon>Vertebrata</taxon>
        <taxon>Euteleostomi</taxon>
        <taxon>Actinopterygii</taxon>
        <taxon>Neopterygii</taxon>
        <taxon>Teleostei</taxon>
        <taxon>Neoteleostei</taxon>
        <taxon>Acanthomorphata</taxon>
        <taxon>Eupercaria</taxon>
        <taxon>Perciformes</taxon>
        <taxon>Cottioidei</taxon>
        <taxon>Cottales</taxon>
        <taxon>Liparidae</taxon>
        <taxon>Liparis</taxon>
    </lineage>
</organism>
<protein>
    <submittedName>
        <fullName evidence="2">Uncharacterized protein</fullName>
    </submittedName>
</protein>
<name>A0A4Z2G2U8_9TELE</name>
<dbReference type="EMBL" id="SRLO01000754">
    <property type="protein sequence ID" value="TNN47184.1"/>
    <property type="molecule type" value="Genomic_DNA"/>
</dbReference>
<evidence type="ECO:0000256" key="1">
    <source>
        <dbReference type="SAM" id="MobiDB-lite"/>
    </source>
</evidence>
<feature type="region of interest" description="Disordered" evidence="1">
    <location>
        <begin position="1"/>
        <end position="22"/>
    </location>
</feature>